<dbReference type="GO" id="GO:0016491">
    <property type="term" value="F:oxidoreductase activity"/>
    <property type="evidence" value="ECO:0007669"/>
    <property type="project" value="UniProtKB-KW"/>
</dbReference>
<evidence type="ECO:0000259" key="2">
    <source>
        <dbReference type="Pfam" id="PF00248"/>
    </source>
</evidence>
<name>G0W479_NAUDC</name>
<proteinExistence type="predicted"/>
<sequence>MSKVIQLRKELSKISTGYGLMSLTWKEPPVPMDQAFKTMHQVIKLAQARNHKAFFNVGEFYGPDYRNLTYCKEFFAKYPDLRKDVIISCKGAYDGINFVCQGKHDQVIDSVKACVQNIGGYIDIFEPARLDMEICSKDEVYPRETFEALAELIEEGVIGAMSLSEVVAKEITAVHKDFAKYLACVEVELSMFTTDILHNDVAKVCSEYGLIIICYSPLGRGLLTGQIKTNNDIPEGSYQKAISWFHGDRLKQNLVLVQFLENEIRLKRDAAHAVSLTQIALGWIKHFNSRKEFSGARFIPIPSGSTLDKIEQNFDEDKCKITDEEFTKIEDFLKNFETQGGRYEFVHE</sequence>
<dbReference type="eggNOG" id="KOG1575">
    <property type="taxonomic scope" value="Eukaryota"/>
</dbReference>
<dbReference type="PANTHER" id="PTHR43625:SF78">
    <property type="entry name" value="PYRIDOXAL REDUCTASE-RELATED"/>
    <property type="match status" value="1"/>
</dbReference>
<dbReference type="InterPro" id="IPR036812">
    <property type="entry name" value="NAD(P)_OxRdtase_dom_sf"/>
</dbReference>
<dbReference type="GO" id="GO:0005737">
    <property type="term" value="C:cytoplasm"/>
    <property type="evidence" value="ECO:0007669"/>
    <property type="project" value="TreeGrafter"/>
</dbReference>
<feature type="domain" description="NADP-dependent oxidoreductase" evidence="2">
    <location>
        <begin position="17"/>
        <end position="332"/>
    </location>
</feature>
<dbReference type="KEGG" id="ndi:NDAI_0A04610"/>
<dbReference type="RefSeq" id="XP_003667860.1">
    <property type="nucleotide sequence ID" value="XM_003667812.1"/>
</dbReference>
<dbReference type="AlphaFoldDB" id="G0W479"/>
<dbReference type="Gene3D" id="3.20.20.100">
    <property type="entry name" value="NADP-dependent oxidoreductase domain"/>
    <property type="match status" value="1"/>
</dbReference>
<dbReference type="STRING" id="1071378.G0W479"/>
<keyword evidence="1" id="KW-0560">Oxidoreductase</keyword>
<evidence type="ECO:0000313" key="3">
    <source>
        <dbReference type="EMBL" id="CCD22617.1"/>
    </source>
</evidence>
<dbReference type="OMA" id="IDIFGCA"/>
<reference evidence="3 4" key="1">
    <citation type="journal article" date="2011" name="Proc. Natl. Acad. Sci. U.S.A.">
        <title>Evolutionary erosion of yeast sex chromosomes by mating-type switching accidents.</title>
        <authorList>
            <person name="Gordon J.L."/>
            <person name="Armisen D."/>
            <person name="Proux-Wera E."/>
            <person name="Oheigeartaigh S.S."/>
            <person name="Byrne K.P."/>
            <person name="Wolfe K.H."/>
        </authorList>
    </citation>
    <scope>NUCLEOTIDE SEQUENCE [LARGE SCALE GENOMIC DNA]</scope>
    <source>
        <strain evidence="4">ATCC 10597 / BCRC 20456 / CBS 421 / NBRC 0211 / NRRL Y-12639</strain>
    </source>
</reference>
<dbReference type="InterPro" id="IPR050791">
    <property type="entry name" value="Aldo-Keto_reductase"/>
</dbReference>
<evidence type="ECO:0000256" key="1">
    <source>
        <dbReference type="ARBA" id="ARBA00023002"/>
    </source>
</evidence>
<dbReference type="PANTHER" id="PTHR43625">
    <property type="entry name" value="AFLATOXIN B1 ALDEHYDE REDUCTASE"/>
    <property type="match status" value="1"/>
</dbReference>
<dbReference type="EMBL" id="HE580267">
    <property type="protein sequence ID" value="CCD22617.1"/>
    <property type="molecule type" value="Genomic_DNA"/>
</dbReference>
<gene>
    <name evidence="3" type="primary">NDAI0A04610</name>
    <name evidence="3" type="ordered locus">NDAI_0A04610</name>
</gene>
<evidence type="ECO:0000313" key="4">
    <source>
        <dbReference type="Proteomes" id="UP000000689"/>
    </source>
</evidence>
<dbReference type="CDD" id="cd19077">
    <property type="entry name" value="AKR_AKR8A1-2"/>
    <property type="match status" value="1"/>
</dbReference>
<keyword evidence="4" id="KW-1185">Reference proteome</keyword>
<dbReference type="HOGENOM" id="CLU_023205_2_1_1"/>
<dbReference type="Proteomes" id="UP000000689">
    <property type="component" value="Chromosome 1"/>
</dbReference>
<accession>G0W479</accession>
<dbReference type="GeneID" id="11495389"/>
<dbReference type="Pfam" id="PF00248">
    <property type="entry name" value="Aldo_ket_red"/>
    <property type="match status" value="1"/>
</dbReference>
<organism evidence="3 4">
    <name type="scientific">Naumovozyma dairenensis (strain ATCC 10597 / BCRC 20456 / CBS 421 / NBRC 0211 / NRRL Y-12639)</name>
    <name type="common">Saccharomyces dairenensis</name>
    <dbReference type="NCBI Taxonomy" id="1071378"/>
    <lineage>
        <taxon>Eukaryota</taxon>
        <taxon>Fungi</taxon>
        <taxon>Dikarya</taxon>
        <taxon>Ascomycota</taxon>
        <taxon>Saccharomycotina</taxon>
        <taxon>Saccharomycetes</taxon>
        <taxon>Saccharomycetales</taxon>
        <taxon>Saccharomycetaceae</taxon>
        <taxon>Naumovozyma</taxon>
    </lineage>
</organism>
<dbReference type="InterPro" id="IPR023210">
    <property type="entry name" value="NADP_OxRdtase_dom"/>
</dbReference>
<protein>
    <recommendedName>
        <fullName evidence="2">NADP-dependent oxidoreductase domain-containing protein</fullName>
    </recommendedName>
</protein>
<dbReference type="SUPFAM" id="SSF51430">
    <property type="entry name" value="NAD(P)-linked oxidoreductase"/>
    <property type="match status" value="1"/>
</dbReference>
<dbReference type="OrthoDB" id="37537at2759"/>